<feature type="compositionally biased region" description="Acidic residues" evidence="3">
    <location>
        <begin position="199"/>
        <end position="211"/>
    </location>
</feature>
<dbReference type="SUPFAM" id="SSF57756">
    <property type="entry name" value="Retrovirus zinc finger-like domains"/>
    <property type="match status" value="1"/>
</dbReference>
<keyword evidence="1" id="KW-0507">mRNA processing</keyword>
<proteinExistence type="predicted"/>
<keyword evidence="6" id="KW-1185">Reference proteome</keyword>
<reference evidence="5" key="1">
    <citation type="journal article" date="2018" name="Genome Biol. Evol.">
        <title>Genomics and development of Lentinus tigrinus, a white-rot wood-decaying mushroom with dimorphic fruiting bodies.</title>
        <authorList>
            <person name="Wu B."/>
            <person name="Xu Z."/>
            <person name="Knudson A."/>
            <person name="Carlson A."/>
            <person name="Chen N."/>
            <person name="Kovaka S."/>
            <person name="LaButti K."/>
            <person name="Lipzen A."/>
            <person name="Pennachio C."/>
            <person name="Riley R."/>
            <person name="Schakwitz W."/>
            <person name="Umezawa K."/>
            <person name="Ohm R.A."/>
            <person name="Grigoriev I.V."/>
            <person name="Nagy L.G."/>
            <person name="Gibbons J."/>
            <person name="Hibbett D."/>
        </authorList>
    </citation>
    <scope>NUCLEOTIDE SEQUENCE [LARGE SCALE GENOMIC DNA]</scope>
    <source>
        <strain evidence="5">ALCF2SS1-6</strain>
    </source>
</reference>
<dbReference type="GO" id="GO:0008270">
    <property type="term" value="F:zinc ion binding"/>
    <property type="evidence" value="ECO:0007669"/>
    <property type="project" value="UniProtKB-KW"/>
</dbReference>
<dbReference type="InterPro" id="IPR036875">
    <property type="entry name" value="Znf_CCHC_sf"/>
</dbReference>
<keyword evidence="2" id="KW-0863">Zinc-finger</keyword>
<feature type="compositionally biased region" description="Basic residues" evidence="3">
    <location>
        <begin position="234"/>
        <end position="254"/>
    </location>
</feature>
<evidence type="ECO:0000256" key="1">
    <source>
        <dbReference type="ARBA" id="ARBA00022664"/>
    </source>
</evidence>
<dbReference type="InterPro" id="IPR001878">
    <property type="entry name" value="Znf_CCHC"/>
</dbReference>
<protein>
    <recommendedName>
        <fullName evidence="4">CCHC-type domain-containing protein</fullName>
    </recommendedName>
</protein>
<feature type="region of interest" description="Disordered" evidence="3">
    <location>
        <begin position="198"/>
        <end position="277"/>
    </location>
</feature>
<evidence type="ECO:0000313" key="6">
    <source>
        <dbReference type="Proteomes" id="UP000313359"/>
    </source>
</evidence>
<gene>
    <name evidence="5" type="ORF">L227DRAFT_515380</name>
</gene>
<dbReference type="GO" id="GO:0006397">
    <property type="term" value="P:mRNA processing"/>
    <property type="evidence" value="ECO:0007669"/>
    <property type="project" value="UniProtKB-KW"/>
</dbReference>
<evidence type="ECO:0000256" key="3">
    <source>
        <dbReference type="SAM" id="MobiDB-lite"/>
    </source>
</evidence>
<dbReference type="OrthoDB" id="2801991at2759"/>
<name>A0A5C2RKD0_9APHY</name>
<feature type="region of interest" description="Disordered" evidence="3">
    <location>
        <begin position="1"/>
        <end position="22"/>
    </location>
</feature>
<organism evidence="5 6">
    <name type="scientific">Lentinus tigrinus ALCF2SS1-6</name>
    <dbReference type="NCBI Taxonomy" id="1328759"/>
    <lineage>
        <taxon>Eukaryota</taxon>
        <taxon>Fungi</taxon>
        <taxon>Dikarya</taxon>
        <taxon>Basidiomycota</taxon>
        <taxon>Agaricomycotina</taxon>
        <taxon>Agaricomycetes</taxon>
        <taxon>Polyporales</taxon>
        <taxon>Polyporaceae</taxon>
        <taxon>Lentinus</taxon>
    </lineage>
</organism>
<feature type="compositionally biased region" description="Acidic residues" evidence="3">
    <location>
        <begin position="219"/>
        <end position="228"/>
    </location>
</feature>
<evidence type="ECO:0000259" key="4">
    <source>
        <dbReference type="PROSITE" id="PS50158"/>
    </source>
</evidence>
<feature type="non-terminal residue" evidence="5">
    <location>
        <position position="380"/>
    </location>
</feature>
<feature type="domain" description="CCHC-type" evidence="4">
    <location>
        <begin position="346"/>
        <end position="361"/>
    </location>
</feature>
<evidence type="ECO:0000256" key="2">
    <source>
        <dbReference type="PROSITE-ProRule" id="PRU00047"/>
    </source>
</evidence>
<dbReference type="EMBL" id="ML122463">
    <property type="protein sequence ID" value="RPD52068.1"/>
    <property type="molecule type" value="Genomic_DNA"/>
</dbReference>
<dbReference type="PROSITE" id="PS50158">
    <property type="entry name" value="ZF_CCHC"/>
    <property type="match status" value="1"/>
</dbReference>
<dbReference type="Proteomes" id="UP000313359">
    <property type="component" value="Unassembled WGS sequence"/>
</dbReference>
<keyword evidence="2" id="KW-0479">Metal-binding</keyword>
<accession>A0A5C2RKD0</accession>
<dbReference type="GO" id="GO:0003676">
    <property type="term" value="F:nucleic acid binding"/>
    <property type="evidence" value="ECO:0007669"/>
    <property type="project" value="InterPro"/>
</dbReference>
<sequence length="380" mass="43295">MSSTNISTGLPMKGGKGAPRTFKGDPLKVTEFIEDLEQTIKACNLSTDDEKIHALKRYCSSSVRAVLEAVFSTTAKWTDVLTEFKRLYDADRYEKRYKPKDLRVFIRKARHKTLNSIGRFRTFYREFHRIAGWLKQHKYITEDTFSKSFWQGIPRTLRPQIEAQYLRQHSTHVMTSPFEVSKLTNIIESMFGRNRFDAADSDSEADEDSDTDSSFSDSSSDDSDTDSDSDYKYKSHKHHSKKKAKKHIKVKGKHRTQDAEEKDESSQTRNGSLAPLKDGEVEDIIRRLQNMSLNDPAYAALYYRAFKLDKDIVHIIWAPRDTVASSYSKPAPPSFATGANASPITCYGCGEQGHHMNNCPKISDLVIKGVLKRDGNNRLV</sequence>
<evidence type="ECO:0000313" key="5">
    <source>
        <dbReference type="EMBL" id="RPD52068.1"/>
    </source>
</evidence>
<dbReference type="STRING" id="1328759.A0A5C2RKD0"/>
<dbReference type="AlphaFoldDB" id="A0A5C2RKD0"/>
<keyword evidence="2" id="KW-0862">Zinc</keyword>